<dbReference type="EMBL" id="MU277203">
    <property type="protein sequence ID" value="KAI0063345.1"/>
    <property type="molecule type" value="Genomic_DNA"/>
</dbReference>
<evidence type="ECO:0000313" key="2">
    <source>
        <dbReference type="Proteomes" id="UP000814140"/>
    </source>
</evidence>
<accession>A0ACB8T5Z9</accession>
<proteinExistence type="predicted"/>
<organism evidence="1 2">
    <name type="scientific">Artomyces pyxidatus</name>
    <dbReference type="NCBI Taxonomy" id="48021"/>
    <lineage>
        <taxon>Eukaryota</taxon>
        <taxon>Fungi</taxon>
        <taxon>Dikarya</taxon>
        <taxon>Basidiomycota</taxon>
        <taxon>Agaricomycotina</taxon>
        <taxon>Agaricomycetes</taxon>
        <taxon>Russulales</taxon>
        <taxon>Auriscalpiaceae</taxon>
        <taxon>Artomyces</taxon>
    </lineage>
</organism>
<keyword evidence="2" id="KW-1185">Reference proteome</keyword>
<reference evidence="1" key="1">
    <citation type="submission" date="2021-03" db="EMBL/GenBank/DDBJ databases">
        <authorList>
            <consortium name="DOE Joint Genome Institute"/>
            <person name="Ahrendt S."/>
            <person name="Looney B.P."/>
            <person name="Miyauchi S."/>
            <person name="Morin E."/>
            <person name="Drula E."/>
            <person name="Courty P.E."/>
            <person name="Chicoki N."/>
            <person name="Fauchery L."/>
            <person name="Kohler A."/>
            <person name="Kuo A."/>
            <person name="Labutti K."/>
            <person name="Pangilinan J."/>
            <person name="Lipzen A."/>
            <person name="Riley R."/>
            <person name="Andreopoulos W."/>
            <person name="He G."/>
            <person name="Johnson J."/>
            <person name="Barry K.W."/>
            <person name="Grigoriev I.V."/>
            <person name="Nagy L."/>
            <person name="Hibbett D."/>
            <person name="Henrissat B."/>
            <person name="Matheny P.B."/>
            <person name="Labbe J."/>
            <person name="Martin F."/>
        </authorList>
    </citation>
    <scope>NUCLEOTIDE SEQUENCE</scope>
    <source>
        <strain evidence="1">HHB10654</strain>
    </source>
</reference>
<evidence type="ECO:0000313" key="1">
    <source>
        <dbReference type="EMBL" id="KAI0063345.1"/>
    </source>
</evidence>
<reference evidence="1" key="2">
    <citation type="journal article" date="2022" name="New Phytol.">
        <title>Evolutionary transition to the ectomycorrhizal habit in the genomes of a hyperdiverse lineage of mushroom-forming fungi.</title>
        <authorList>
            <person name="Looney B."/>
            <person name="Miyauchi S."/>
            <person name="Morin E."/>
            <person name="Drula E."/>
            <person name="Courty P.E."/>
            <person name="Kohler A."/>
            <person name="Kuo A."/>
            <person name="LaButti K."/>
            <person name="Pangilinan J."/>
            <person name="Lipzen A."/>
            <person name="Riley R."/>
            <person name="Andreopoulos W."/>
            <person name="He G."/>
            <person name="Johnson J."/>
            <person name="Nolan M."/>
            <person name="Tritt A."/>
            <person name="Barry K.W."/>
            <person name="Grigoriev I.V."/>
            <person name="Nagy L.G."/>
            <person name="Hibbett D."/>
            <person name="Henrissat B."/>
            <person name="Matheny P.B."/>
            <person name="Labbe J."/>
            <person name="Martin F.M."/>
        </authorList>
    </citation>
    <scope>NUCLEOTIDE SEQUENCE</scope>
    <source>
        <strain evidence="1">HHB10654</strain>
    </source>
</reference>
<sequence>MPGPTNHKKKKKQPRKKGNRAKPPSSTNNNLSVNDSDFQVSNDSSYELPKQPTIAQQLEALCEQQDLLAIHPHHDSSHSSNSESPPHTPTDDESTLALLQNPIIFDAGSGPRVRDARAFISSYFAQRPCMSDPLCAEFAQPEVLQMLRTVLPEETALFMWYNKSRKTGRVCPACRRLYNLGDTLPNPLNDHHEDPAKKEPPPQLLSEQKISGLCSPLCFIMASFSSPGTIRSTWGRMAEDLDDATWELLDGAGAAESDHGLGMLLKMTRLHDLGLAQLCLPELGIDEEIYESSGSADSSFEQEDAVSA</sequence>
<comment type="caution">
    <text evidence="1">The sequence shown here is derived from an EMBL/GenBank/DDBJ whole genome shotgun (WGS) entry which is preliminary data.</text>
</comment>
<name>A0ACB8T5Z9_9AGAM</name>
<protein>
    <submittedName>
        <fullName evidence="1">Uncharacterized protein</fullName>
    </submittedName>
</protein>
<dbReference type="Proteomes" id="UP000814140">
    <property type="component" value="Unassembled WGS sequence"/>
</dbReference>
<gene>
    <name evidence="1" type="ORF">BV25DRAFT_419235</name>
</gene>